<dbReference type="Gene3D" id="2.102.10.10">
    <property type="entry name" value="Rieske [2Fe-2S] iron-sulphur domain"/>
    <property type="match status" value="1"/>
</dbReference>
<keyword evidence="4" id="KW-0408">Iron</keyword>
<reference evidence="8 9" key="1">
    <citation type="submission" date="2017-05" db="EMBL/GenBank/DDBJ databases">
        <title>Complete and WGS of Bordetella genogroups.</title>
        <authorList>
            <person name="Spilker T."/>
            <person name="LiPuma J."/>
        </authorList>
    </citation>
    <scope>NUCLEOTIDE SEQUENCE [LARGE SCALE GENOMIC DNA]</scope>
    <source>
        <strain evidence="8 9">AU17164</strain>
    </source>
</reference>
<dbReference type="CDD" id="cd03529">
    <property type="entry name" value="Rieske_NirD"/>
    <property type="match status" value="1"/>
</dbReference>
<dbReference type="SUPFAM" id="SSF50022">
    <property type="entry name" value="ISP domain"/>
    <property type="match status" value="1"/>
</dbReference>
<dbReference type="Proteomes" id="UP000194139">
    <property type="component" value="Chromosome"/>
</dbReference>
<dbReference type="PANTHER" id="PTHR40562">
    <property type="match status" value="1"/>
</dbReference>
<evidence type="ECO:0000259" key="7">
    <source>
        <dbReference type="PROSITE" id="PS51296"/>
    </source>
</evidence>
<dbReference type="InterPro" id="IPR017881">
    <property type="entry name" value="NirD"/>
</dbReference>
<dbReference type="AlphaFoldDB" id="A0A1W6Z621"/>
<evidence type="ECO:0000256" key="4">
    <source>
        <dbReference type="ARBA" id="ARBA00023004"/>
    </source>
</evidence>
<keyword evidence="6" id="KW-0534">Nitrate assimilation</keyword>
<keyword evidence="2" id="KW-0479">Metal-binding</keyword>
<dbReference type="PROSITE" id="PS51300">
    <property type="entry name" value="NIRD"/>
    <property type="match status" value="1"/>
</dbReference>
<keyword evidence="1" id="KW-0001">2Fe-2S</keyword>
<evidence type="ECO:0000256" key="3">
    <source>
        <dbReference type="ARBA" id="ARBA00023002"/>
    </source>
</evidence>
<keyword evidence="5" id="KW-0411">Iron-sulfur</keyword>
<dbReference type="GO" id="GO:0042128">
    <property type="term" value="P:nitrate assimilation"/>
    <property type="evidence" value="ECO:0007669"/>
    <property type="project" value="UniProtKB-KW"/>
</dbReference>
<keyword evidence="9" id="KW-1185">Reference proteome</keyword>
<dbReference type="Pfam" id="PF13806">
    <property type="entry name" value="Rieske_2"/>
    <property type="match status" value="1"/>
</dbReference>
<evidence type="ECO:0000256" key="2">
    <source>
        <dbReference type="ARBA" id="ARBA00022723"/>
    </source>
</evidence>
<dbReference type="InterPro" id="IPR012748">
    <property type="entry name" value="Rieske-like_NirD"/>
</dbReference>
<dbReference type="GO" id="GO:0046872">
    <property type="term" value="F:metal ion binding"/>
    <property type="evidence" value="ECO:0007669"/>
    <property type="project" value="UniProtKB-KW"/>
</dbReference>
<dbReference type="EMBL" id="CP021109">
    <property type="protein sequence ID" value="ARP88778.1"/>
    <property type="molecule type" value="Genomic_DNA"/>
</dbReference>
<accession>A0A1W6Z621</accession>
<protein>
    <submittedName>
        <fullName evidence="8">Nitrite reductase (NAD(P)H) small subunit</fullName>
    </submittedName>
</protein>
<sequence>MDVDAPAAAGLSREAKTRDGRPGAWRHVCRRWDLVANSGVVALVDGMQIALFYLPDPECTAIYAIDNRDPRSGANVVGRGIVGHLGGELVVAAPLYKQHFRLRDGQCLEDPDQRLRTWPARLNGDSVEIQVDGAVGAARRVAI</sequence>
<gene>
    <name evidence="8" type="ORF">CAL13_16050</name>
</gene>
<dbReference type="InterPro" id="IPR036922">
    <property type="entry name" value="Rieske_2Fe-2S_sf"/>
</dbReference>
<name>A0A1W6Z621_9BORD</name>
<feature type="domain" description="Rieske" evidence="7">
    <location>
        <begin position="26"/>
        <end position="129"/>
    </location>
</feature>
<organism evidence="8 9">
    <name type="scientific">Bordetella genomosp. 9</name>
    <dbReference type="NCBI Taxonomy" id="1416803"/>
    <lineage>
        <taxon>Bacteria</taxon>
        <taxon>Pseudomonadati</taxon>
        <taxon>Pseudomonadota</taxon>
        <taxon>Betaproteobacteria</taxon>
        <taxon>Burkholderiales</taxon>
        <taxon>Alcaligenaceae</taxon>
        <taxon>Bordetella</taxon>
    </lineage>
</organism>
<dbReference type="NCBIfam" id="TIGR02378">
    <property type="entry name" value="nirD_assim_sml"/>
    <property type="match status" value="1"/>
</dbReference>
<dbReference type="GO" id="GO:0008942">
    <property type="term" value="F:nitrite reductase [NAD(P)H] activity"/>
    <property type="evidence" value="ECO:0007669"/>
    <property type="project" value="InterPro"/>
</dbReference>
<dbReference type="PANTHER" id="PTHR40562:SF1">
    <property type="entry name" value="NITRITE REDUCTASE (NADH) SMALL SUBUNIT"/>
    <property type="match status" value="1"/>
</dbReference>
<keyword evidence="3" id="KW-0560">Oxidoreductase</keyword>
<evidence type="ECO:0000313" key="9">
    <source>
        <dbReference type="Proteomes" id="UP000194139"/>
    </source>
</evidence>
<dbReference type="PROSITE" id="PS51296">
    <property type="entry name" value="RIESKE"/>
    <property type="match status" value="1"/>
</dbReference>
<evidence type="ECO:0000313" key="8">
    <source>
        <dbReference type="EMBL" id="ARP88778.1"/>
    </source>
</evidence>
<proteinExistence type="predicted"/>
<evidence type="ECO:0000256" key="5">
    <source>
        <dbReference type="ARBA" id="ARBA00023014"/>
    </source>
</evidence>
<dbReference type="GO" id="GO:0051537">
    <property type="term" value="F:2 iron, 2 sulfur cluster binding"/>
    <property type="evidence" value="ECO:0007669"/>
    <property type="project" value="UniProtKB-KW"/>
</dbReference>
<dbReference type="InterPro" id="IPR017941">
    <property type="entry name" value="Rieske_2Fe-2S"/>
</dbReference>
<evidence type="ECO:0000256" key="1">
    <source>
        <dbReference type="ARBA" id="ARBA00022714"/>
    </source>
</evidence>
<evidence type="ECO:0000256" key="6">
    <source>
        <dbReference type="ARBA" id="ARBA00023063"/>
    </source>
</evidence>